<evidence type="ECO:0000256" key="1">
    <source>
        <dbReference type="SAM" id="Phobius"/>
    </source>
</evidence>
<dbReference type="AlphaFoldDB" id="V7BNQ8"/>
<reference evidence="3" key="1">
    <citation type="journal article" date="2014" name="Nat. Genet.">
        <title>A reference genome for common bean and genome-wide analysis of dual domestications.</title>
        <authorList>
            <person name="Schmutz J."/>
            <person name="McClean P.E."/>
            <person name="Mamidi S."/>
            <person name="Wu G.A."/>
            <person name="Cannon S.B."/>
            <person name="Grimwood J."/>
            <person name="Jenkins J."/>
            <person name="Shu S."/>
            <person name="Song Q."/>
            <person name="Chavarro C."/>
            <person name="Torres-Torres M."/>
            <person name="Geffroy V."/>
            <person name="Moghaddam S.M."/>
            <person name="Gao D."/>
            <person name="Abernathy B."/>
            <person name="Barry K."/>
            <person name="Blair M."/>
            <person name="Brick M.A."/>
            <person name="Chovatia M."/>
            <person name="Gepts P."/>
            <person name="Goodstein D.M."/>
            <person name="Gonzales M."/>
            <person name="Hellsten U."/>
            <person name="Hyten D.L."/>
            <person name="Jia G."/>
            <person name="Kelly J.D."/>
            <person name="Kudrna D."/>
            <person name="Lee R."/>
            <person name="Richard M.M."/>
            <person name="Miklas P.N."/>
            <person name="Osorno J.M."/>
            <person name="Rodrigues J."/>
            <person name="Thareau V."/>
            <person name="Urrea C.A."/>
            <person name="Wang M."/>
            <person name="Yu Y."/>
            <person name="Zhang M."/>
            <person name="Wing R.A."/>
            <person name="Cregan P.B."/>
            <person name="Rokhsar D.S."/>
            <person name="Jackson S.A."/>
        </authorList>
    </citation>
    <scope>NUCLEOTIDE SEQUENCE [LARGE SCALE GENOMIC DNA]</scope>
    <source>
        <strain evidence="3">cv. G19833</strain>
    </source>
</reference>
<organism evidence="2 3">
    <name type="scientific">Phaseolus vulgaris</name>
    <name type="common">Kidney bean</name>
    <name type="synonym">French bean</name>
    <dbReference type="NCBI Taxonomy" id="3885"/>
    <lineage>
        <taxon>Eukaryota</taxon>
        <taxon>Viridiplantae</taxon>
        <taxon>Streptophyta</taxon>
        <taxon>Embryophyta</taxon>
        <taxon>Tracheophyta</taxon>
        <taxon>Spermatophyta</taxon>
        <taxon>Magnoliopsida</taxon>
        <taxon>eudicotyledons</taxon>
        <taxon>Gunneridae</taxon>
        <taxon>Pentapetalae</taxon>
        <taxon>rosids</taxon>
        <taxon>fabids</taxon>
        <taxon>Fabales</taxon>
        <taxon>Fabaceae</taxon>
        <taxon>Papilionoideae</taxon>
        <taxon>50 kb inversion clade</taxon>
        <taxon>NPAAA clade</taxon>
        <taxon>indigoferoid/millettioid clade</taxon>
        <taxon>Phaseoleae</taxon>
        <taxon>Phaseolus</taxon>
    </lineage>
</organism>
<dbReference type="EMBL" id="CM002293">
    <property type="protein sequence ID" value="ESW19612.1"/>
    <property type="molecule type" value="Genomic_DNA"/>
</dbReference>
<evidence type="ECO:0000313" key="2">
    <source>
        <dbReference type="EMBL" id="ESW19612.1"/>
    </source>
</evidence>
<dbReference type="Gramene" id="ESW19612">
    <property type="protein sequence ID" value="ESW19612"/>
    <property type="gene ID" value="PHAVU_006G139800g"/>
</dbReference>
<protein>
    <submittedName>
        <fullName evidence="2">Uncharacterized protein</fullName>
    </submittedName>
</protein>
<name>V7BNQ8_PHAVU</name>
<feature type="transmembrane region" description="Helical" evidence="1">
    <location>
        <begin position="31"/>
        <end position="50"/>
    </location>
</feature>
<keyword evidence="1" id="KW-1133">Transmembrane helix</keyword>
<proteinExistence type="predicted"/>
<gene>
    <name evidence="2" type="ORF">PHAVU_006G139800g</name>
</gene>
<keyword evidence="1" id="KW-0472">Membrane</keyword>
<evidence type="ECO:0000313" key="3">
    <source>
        <dbReference type="Proteomes" id="UP000000226"/>
    </source>
</evidence>
<accession>V7BNQ8</accession>
<keyword evidence="3" id="KW-1185">Reference proteome</keyword>
<keyword evidence="1" id="KW-0812">Transmembrane</keyword>
<dbReference type="Proteomes" id="UP000000226">
    <property type="component" value="Chromosome 6"/>
</dbReference>
<sequence>MSSCKRGWGQVLLIVTTVSLVTRALWESAIILLTLFRYFHATVASILLGNNRNKKQKDNKLRKLKFKAFHTFTLL</sequence>
<feature type="transmembrane region" description="Helical" evidence="1">
    <location>
        <begin position="7"/>
        <end position="25"/>
    </location>
</feature>